<dbReference type="AlphaFoldDB" id="A0A1F6XMZ2"/>
<dbReference type="EMBL" id="MFVE01000005">
    <property type="protein sequence ID" value="OGI95472.1"/>
    <property type="molecule type" value="Genomic_DNA"/>
</dbReference>
<dbReference type="InterPro" id="IPR035093">
    <property type="entry name" value="RelE/ParE_toxin_dom_sf"/>
</dbReference>
<accession>A0A1F6XMZ2</accession>
<name>A0A1F6XMZ2_9BACT</name>
<protein>
    <recommendedName>
        <fullName evidence="4">Plasmid stabilization protein</fullName>
    </recommendedName>
</protein>
<proteinExistence type="predicted"/>
<dbReference type="Pfam" id="PF05016">
    <property type="entry name" value="ParE_toxin"/>
    <property type="match status" value="1"/>
</dbReference>
<evidence type="ECO:0000313" key="2">
    <source>
        <dbReference type="EMBL" id="OGI95472.1"/>
    </source>
</evidence>
<dbReference type="NCBIfam" id="TIGR02385">
    <property type="entry name" value="RelE_StbE"/>
    <property type="match status" value="1"/>
</dbReference>
<gene>
    <name evidence="2" type="ORF">A2917_02845</name>
</gene>
<evidence type="ECO:0008006" key="4">
    <source>
        <dbReference type="Google" id="ProtNLM"/>
    </source>
</evidence>
<evidence type="ECO:0000313" key="3">
    <source>
        <dbReference type="Proteomes" id="UP000178104"/>
    </source>
</evidence>
<dbReference type="Gene3D" id="3.30.2310.20">
    <property type="entry name" value="RelE-like"/>
    <property type="match status" value="1"/>
</dbReference>
<evidence type="ECO:0000256" key="1">
    <source>
        <dbReference type="ARBA" id="ARBA00022649"/>
    </source>
</evidence>
<reference evidence="2 3" key="1">
    <citation type="journal article" date="2016" name="Nat. Commun.">
        <title>Thousands of microbial genomes shed light on interconnected biogeochemical processes in an aquifer system.</title>
        <authorList>
            <person name="Anantharaman K."/>
            <person name="Brown C.T."/>
            <person name="Hug L.A."/>
            <person name="Sharon I."/>
            <person name="Castelle C.J."/>
            <person name="Probst A.J."/>
            <person name="Thomas B.C."/>
            <person name="Singh A."/>
            <person name="Wilkins M.J."/>
            <person name="Karaoz U."/>
            <person name="Brodie E.L."/>
            <person name="Williams K.H."/>
            <person name="Hubbard S.S."/>
            <person name="Banfield J.F."/>
        </authorList>
    </citation>
    <scope>NUCLEOTIDE SEQUENCE [LARGE SCALE GENOMIC DNA]</scope>
</reference>
<sequence>MRVELHRNFLKGYIKLPKRIQEKFKKRRNLFIEDMFHPLLDNHSVEPTYPNCRSINITGDYRALFEIKEKDLVVFIKIGTHSELY</sequence>
<dbReference type="SUPFAM" id="SSF143011">
    <property type="entry name" value="RelE-like"/>
    <property type="match status" value="1"/>
</dbReference>
<organism evidence="2 3">
    <name type="scientific">Candidatus Nomurabacteria bacterium RIFCSPLOWO2_01_FULL_42_17</name>
    <dbReference type="NCBI Taxonomy" id="1801780"/>
    <lineage>
        <taxon>Bacteria</taxon>
        <taxon>Candidatus Nomuraibacteriota</taxon>
    </lineage>
</organism>
<keyword evidence="1" id="KW-1277">Toxin-antitoxin system</keyword>
<dbReference type="STRING" id="1801780.A2917_02845"/>
<dbReference type="InterPro" id="IPR007712">
    <property type="entry name" value="RelE/ParE_toxin"/>
</dbReference>
<dbReference type="Proteomes" id="UP000178104">
    <property type="component" value="Unassembled WGS sequence"/>
</dbReference>
<comment type="caution">
    <text evidence="2">The sequence shown here is derived from an EMBL/GenBank/DDBJ whole genome shotgun (WGS) entry which is preliminary data.</text>
</comment>